<evidence type="ECO:0000256" key="1">
    <source>
        <dbReference type="SAM" id="MobiDB-lite"/>
    </source>
</evidence>
<protein>
    <submittedName>
        <fullName evidence="3">Chemotaxis protein CheW</fullName>
    </submittedName>
</protein>
<dbReference type="KEGG" id="enn:FRE64_06055"/>
<dbReference type="InterPro" id="IPR002545">
    <property type="entry name" value="CheW-lke_dom"/>
</dbReference>
<dbReference type="GO" id="GO:0005829">
    <property type="term" value="C:cytosol"/>
    <property type="evidence" value="ECO:0007669"/>
    <property type="project" value="TreeGrafter"/>
</dbReference>
<reference evidence="3" key="1">
    <citation type="submission" date="2019-08" db="EMBL/GenBank/DDBJ databases">
        <title>Carotenoids and Carotenoid Binding Proteins in the Halophilic Cyanobacterium Euhalothece sp. ZM00.</title>
        <authorList>
            <person name="Cho S.M."/>
            <person name="Song J.Y."/>
            <person name="Park Y.-I."/>
        </authorList>
    </citation>
    <scope>NUCLEOTIDE SEQUENCE [LARGE SCALE GENOMIC DNA]</scope>
    <source>
        <strain evidence="3">Z-M001</strain>
    </source>
</reference>
<dbReference type="AlphaFoldDB" id="A0A5B8NKP5"/>
<dbReference type="InterPro" id="IPR036061">
    <property type="entry name" value="CheW-like_dom_sf"/>
</dbReference>
<feature type="domain" description="CheW-like" evidence="2">
    <location>
        <begin position="37"/>
        <end position="180"/>
    </location>
</feature>
<dbReference type="RefSeq" id="WP_146295129.1">
    <property type="nucleotide sequence ID" value="NZ_CP042326.1"/>
</dbReference>
<keyword evidence="4" id="KW-1185">Reference proteome</keyword>
<dbReference type="PANTHER" id="PTHR22617:SF23">
    <property type="entry name" value="CHEMOTAXIS PROTEIN CHEW"/>
    <property type="match status" value="1"/>
</dbReference>
<dbReference type="Gene3D" id="2.30.30.40">
    <property type="entry name" value="SH3 Domains"/>
    <property type="match status" value="1"/>
</dbReference>
<proteinExistence type="predicted"/>
<accession>A0A5B8NKP5</accession>
<dbReference type="PROSITE" id="PS50851">
    <property type="entry name" value="CHEW"/>
    <property type="match status" value="1"/>
</dbReference>
<dbReference type="SUPFAM" id="SSF50341">
    <property type="entry name" value="CheW-like"/>
    <property type="match status" value="1"/>
</dbReference>
<dbReference type="SMART" id="SM00260">
    <property type="entry name" value="CheW"/>
    <property type="match status" value="1"/>
</dbReference>
<evidence type="ECO:0000259" key="2">
    <source>
        <dbReference type="PROSITE" id="PS50851"/>
    </source>
</evidence>
<gene>
    <name evidence="3" type="ORF">FRE64_06055</name>
</gene>
<dbReference type="GO" id="GO:0006935">
    <property type="term" value="P:chemotaxis"/>
    <property type="evidence" value="ECO:0007669"/>
    <property type="project" value="InterPro"/>
</dbReference>
<dbReference type="Gene3D" id="2.40.50.180">
    <property type="entry name" value="CheA-289, Domain 4"/>
    <property type="match status" value="1"/>
</dbReference>
<organism evidence="3 4">
    <name type="scientific">Euhalothece natronophila Z-M001</name>
    <dbReference type="NCBI Taxonomy" id="522448"/>
    <lineage>
        <taxon>Bacteria</taxon>
        <taxon>Bacillati</taxon>
        <taxon>Cyanobacteriota</taxon>
        <taxon>Cyanophyceae</taxon>
        <taxon>Oscillatoriophycideae</taxon>
        <taxon>Chroococcales</taxon>
        <taxon>Halothecacae</taxon>
        <taxon>Halothece cluster</taxon>
        <taxon>Euhalothece</taxon>
    </lineage>
</organism>
<dbReference type="GO" id="GO:0007165">
    <property type="term" value="P:signal transduction"/>
    <property type="evidence" value="ECO:0007669"/>
    <property type="project" value="InterPro"/>
</dbReference>
<dbReference type="OrthoDB" id="483582at2"/>
<dbReference type="Proteomes" id="UP000318453">
    <property type="component" value="Chromosome"/>
</dbReference>
<feature type="region of interest" description="Disordered" evidence="1">
    <location>
        <begin position="1"/>
        <end position="21"/>
    </location>
</feature>
<name>A0A5B8NKP5_9CHRO</name>
<evidence type="ECO:0000313" key="4">
    <source>
        <dbReference type="Proteomes" id="UP000318453"/>
    </source>
</evidence>
<dbReference type="Pfam" id="PF01584">
    <property type="entry name" value="CheW"/>
    <property type="match status" value="1"/>
</dbReference>
<dbReference type="EMBL" id="CP042326">
    <property type="protein sequence ID" value="QDZ39528.1"/>
    <property type="molecule type" value="Genomic_DNA"/>
</dbReference>
<evidence type="ECO:0000313" key="3">
    <source>
        <dbReference type="EMBL" id="QDZ39528.1"/>
    </source>
</evidence>
<sequence length="182" mass="20294">MVDPIDVNNEEPKEGLTLNGEDDLSSQIQSYEPPEGELHLRLFLPSKRELAIPATGIREVISQSPNLITPIPNASVLLLGTMNLRGQVIWVADLGQFLGERNVLTTERSEIPLIAIEDQERIIGLAVEKITGMEWLDTENLEMPSNLSDEMAPFIRGEWELENSSLLLLDPSAILRSARWIA</sequence>
<dbReference type="InterPro" id="IPR039315">
    <property type="entry name" value="CheW"/>
</dbReference>
<dbReference type="PANTHER" id="PTHR22617">
    <property type="entry name" value="CHEMOTAXIS SENSOR HISTIDINE KINASE-RELATED"/>
    <property type="match status" value="1"/>
</dbReference>